<evidence type="ECO:0000313" key="2">
    <source>
        <dbReference type="EMBL" id="GKZ21802.1"/>
    </source>
</evidence>
<name>A0A9W6DP08_9EURO</name>
<evidence type="ECO:0000256" key="1">
    <source>
        <dbReference type="SAM" id="SignalP"/>
    </source>
</evidence>
<evidence type="ECO:0000313" key="3">
    <source>
        <dbReference type="Proteomes" id="UP001143548"/>
    </source>
</evidence>
<comment type="caution">
    <text evidence="2">The sequence shown here is derived from an EMBL/GenBank/DDBJ whole genome shotgun (WGS) entry which is preliminary data.</text>
</comment>
<dbReference type="AlphaFoldDB" id="A0A9W6DP08"/>
<dbReference type="Proteomes" id="UP001143548">
    <property type="component" value="Unassembled WGS sequence"/>
</dbReference>
<protein>
    <submittedName>
        <fullName evidence="2">Uncharacterized protein</fullName>
    </submittedName>
</protein>
<accession>A0A9W6DP08</accession>
<organism evidence="2 3">
    <name type="scientific">Aspergillus brasiliensis</name>
    <dbReference type="NCBI Taxonomy" id="319629"/>
    <lineage>
        <taxon>Eukaryota</taxon>
        <taxon>Fungi</taxon>
        <taxon>Dikarya</taxon>
        <taxon>Ascomycota</taxon>
        <taxon>Pezizomycotina</taxon>
        <taxon>Eurotiomycetes</taxon>
        <taxon>Eurotiomycetidae</taxon>
        <taxon>Eurotiales</taxon>
        <taxon>Aspergillaceae</taxon>
        <taxon>Aspergillus</taxon>
        <taxon>Aspergillus subgen. Circumdati</taxon>
    </lineage>
</organism>
<proteinExistence type="predicted"/>
<feature type="signal peptide" evidence="1">
    <location>
        <begin position="1"/>
        <end position="18"/>
    </location>
</feature>
<dbReference type="EMBL" id="BROQ01000043">
    <property type="protein sequence ID" value="GKZ21802.1"/>
    <property type="molecule type" value="Genomic_DNA"/>
</dbReference>
<keyword evidence="1" id="KW-0732">Signal</keyword>
<reference evidence="2" key="1">
    <citation type="submission" date="2022-07" db="EMBL/GenBank/DDBJ databases">
        <title>Taxonomy of Aspergillus series Nigri: significant species reduction supported by multi-species coalescent approaches.</title>
        <authorList>
            <person name="Bian C."/>
            <person name="Kusuya Y."/>
            <person name="Sklenar F."/>
            <person name="D'hooge E."/>
            <person name="Yaguchi T."/>
            <person name="Takahashi H."/>
            <person name="Hubka V."/>
        </authorList>
    </citation>
    <scope>NUCLEOTIDE SEQUENCE</scope>
    <source>
        <strain evidence="2">CBS 733.88</strain>
    </source>
</reference>
<gene>
    <name evidence="2" type="ORF">AbraCBS73388_007717</name>
</gene>
<sequence>MKLPLFLILTVCVSEAVAYGLYGCYERLLYWQAYQMDSGSKIHKIAVACSRDAETAKHVGPVTGGRCNLRQFLYYITSDEGERSVIADKNKLKDADLAKDQTALDELAKKMDDVGIGKAYMPGRIYQGLRVNSGVDKVISNVAAFDRFIEQKGWLEEDNGKPSQTLFDLAEKARSRVEFGRKAMAARDIGNEVRKQYDREVWDRQPKNKNGEVKKNAPLVEEGLVKESLAVPEGGVGGWRTCDLEVAQNSVNAAEAAAGRGPVNLKKDFVRPWREREATHLENIRAASKAKAKITSCSG</sequence>
<feature type="chain" id="PRO_5040781392" evidence="1">
    <location>
        <begin position="19"/>
        <end position="299"/>
    </location>
</feature>